<dbReference type="KEGG" id="cvn:111120239"/>
<dbReference type="Gene3D" id="3.30.40.10">
    <property type="entry name" value="Zinc/RING finger domain, C3HC4 (zinc finger)"/>
    <property type="match status" value="1"/>
</dbReference>
<reference evidence="2" key="1">
    <citation type="submission" date="2025-08" db="UniProtKB">
        <authorList>
            <consortium name="RefSeq"/>
        </authorList>
    </citation>
    <scope>IDENTIFICATION</scope>
    <source>
        <tissue evidence="2">Whole sample</tissue>
    </source>
</reference>
<organism evidence="1 2">
    <name type="scientific">Crassostrea virginica</name>
    <name type="common">Eastern oyster</name>
    <dbReference type="NCBI Taxonomy" id="6565"/>
    <lineage>
        <taxon>Eukaryota</taxon>
        <taxon>Metazoa</taxon>
        <taxon>Spiralia</taxon>
        <taxon>Lophotrochozoa</taxon>
        <taxon>Mollusca</taxon>
        <taxon>Bivalvia</taxon>
        <taxon>Autobranchia</taxon>
        <taxon>Pteriomorphia</taxon>
        <taxon>Ostreida</taxon>
        <taxon>Ostreoidea</taxon>
        <taxon>Ostreidae</taxon>
        <taxon>Crassostrea</taxon>
    </lineage>
</organism>
<evidence type="ECO:0000313" key="2">
    <source>
        <dbReference type="RefSeq" id="XP_022316674.1"/>
    </source>
</evidence>
<name>A0A8B8CNA5_CRAVI</name>
<sequence length="191" mass="22199">MKTCAFEPKECPNCRKYIISKKMKSHLSECETRIKCVNCGLCIPPSKKAIHDLLICIANDDRISCLFCRTLATEGSIINEDDMALHLEMHSKNRVEHSVFADNDEATYKPKDEEEFNLSFLAHIRHTKSHMDPIDICPKLLRRSKSYCRSRKRFREIEKSVESNCDLRNRIREGLHSYPPLTVSKSRHCTK</sequence>
<dbReference type="RefSeq" id="XP_022316674.1">
    <property type="nucleotide sequence ID" value="XM_022460966.1"/>
</dbReference>
<keyword evidence="1" id="KW-1185">Reference proteome</keyword>
<proteinExistence type="predicted"/>
<protein>
    <submittedName>
        <fullName evidence="2">Uncharacterized protein LOC111120239</fullName>
    </submittedName>
</protein>
<gene>
    <name evidence="2" type="primary">LOC111120239</name>
</gene>
<dbReference type="Proteomes" id="UP000694844">
    <property type="component" value="Chromosome 2"/>
</dbReference>
<dbReference type="InterPro" id="IPR013083">
    <property type="entry name" value="Znf_RING/FYVE/PHD"/>
</dbReference>
<accession>A0A8B8CNA5</accession>
<dbReference type="GeneID" id="111120239"/>
<dbReference type="AlphaFoldDB" id="A0A8B8CNA5"/>
<evidence type="ECO:0000313" key="1">
    <source>
        <dbReference type="Proteomes" id="UP000694844"/>
    </source>
</evidence>